<gene>
    <name evidence="1" type="ORF">Patl1_32068</name>
</gene>
<dbReference type="EMBL" id="CM047905">
    <property type="protein sequence ID" value="KAJ0087985.1"/>
    <property type="molecule type" value="Genomic_DNA"/>
</dbReference>
<keyword evidence="2" id="KW-1185">Reference proteome</keyword>
<name>A0ACC1AMR3_9ROSI</name>
<protein>
    <submittedName>
        <fullName evidence="1">Uncharacterized protein</fullName>
    </submittedName>
</protein>
<reference evidence="2" key="1">
    <citation type="journal article" date="2023" name="G3 (Bethesda)">
        <title>Genome assembly and association tests identify interacting loci associated with vigor, precocity, and sex in interspecific pistachio rootstocks.</title>
        <authorList>
            <person name="Palmer W."/>
            <person name="Jacygrad E."/>
            <person name="Sagayaradj S."/>
            <person name="Cavanaugh K."/>
            <person name="Han R."/>
            <person name="Bertier L."/>
            <person name="Beede B."/>
            <person name="Kafkas S."/>
            <person name="Golino D."/>
            <person name="Preece J."/>
            <person name="Michelmore R."/>
        </authorList>
    </citation>
    <scope>NUCLEOTIDE SEQUENCE [LARGE SCALE GENOMIC DNA]</scope>
</reference>
<evidence type="ECO:0000313" key="2">
    <source>
        <dbReference type="Proteomes" id="UP001164250"/>
    </source>
</evidence>
<comment type="caution">
    <text evidence="1">The sequence shown here is derived from an EMBL/GenBank/DDBJ whole genome shotgun (WGS) entry which is preliminary data.</text>
</comment>
<evidence type="ECO:0000313" key="1">
    <source>
        <dbReference type="EMBL" id="KAJ0087985.1"/>
    </source>
</evidence>
<sequence length="10" mass="1238">MPHFRFFGSL</sequence>
<proteinExistence type="predicted"/>
<accession>A0ACC1AMR3</accession>
<organism evidence="1 2">
    <name type="scientific">Pistacia atlantica</name>
    <dbReference type="NCBI Taxonomy" id="434234"/>
    <lineage>
        <taxon>Eukaryota</taxon>
        <taxon>Viridiplantae</taxon>
        <taxon>Streptophyta</taxon>
        <taxon>Embryophyta</taxon>
        <taxon>Tracheophyta</taxon>
        <taxon>Spermatophyta</taxon>
        <taxon>Magnoliopsida</taxon>
        <taxon>eudicotyledons</taxon>
        <taxon>Gunneridae</taxon>
        <taxon>Pentapetalae</taxon>
        <taxon>rosids</taxon>
        <taxon>malvids</taxon>
        <taxon>Sapindales</taxon>
        <taxon>Anacardiaceae</taxon>
        <taxon>Pistacia</taxon>
    </lineage>
</organism>
<dbReference type="Proteomes" id="UP001164250">
    <property type="component" value="Chromosome 9"/>
</dbReference>